<protein>
    <submittedName>
        <fullName evidence="3">Uncharacterized protein</fullName>
    </submittedName>
</protein>
<dbReference type="OrthoDB" id="18797at2759"/>
<dbReference type="Gene3D" id="1.10.287.1490">
    <property type="match status" value="1"/>
</dbReference>
<evidence type="ECO:0000313" key="4">
    <source>
        <dbReference type="Proteomes" id="UP000799118"/>
    </source>
</evidence>
<dbReference type="GO" id="GO:0000794">
    <property type="term" value="C:condensed nuclear chromosome"/>
    <property type="evidence" value="ECO:0007669"/>
    <property type="project" value="TreeGrafter"/>
</dbReference>
<dbReference type="AlphaFoldDB" id="A0A6A4HBP8"/>
<dbReference type="GO" id="GO:0000722">
    <property type="term" value="P:telomere maintenance via recombination"/>
    <property type="evidence" value="ECO:0007669"/>
    <property type="project" value="TreeGrafter"/>
</dbReference>
<reference evidence="3" key="1">
    <citation type="journal article" date="2019" name="Environ. Microbiol.">
        <title>Fungal ecological strategies reflected in gene transcription - a case study of two litter decomposers.</title>
        <authorList>
            <person name="Barbi F."/>
            <person name="Kohler A."/>
            <person name="Barry K."/>
            <person name="Baskaran P."/>
            <person name="Daum C."/>
            <person name="Fauchery L."/>
            <person name="Ihrmark K."/>
            <person name="Kuo A."/>
            <person name="LaButti K."/>
            <person name="Lipzen A."/>
            <person name="Morin E."/>
            <person name="Grigoriev I.V."/>
            <person name="Henrissat B."/>
            <person name="Lindahl B."/>
            <person name="Martin F."/>
        </authorList>
    </citation>
    <scope>NUCLEOTIDE SEQUENCE</scope>
    <source>
        <strain evidence="3">JB14</strain>
    </source>
</reference>
<dbReference type="GO" id="GO:0007004">
    <property type="term" value="P:telomere maintenance via telomerase"/>
    <property type="evidence" value="ECO:0007669"/>
    <property type="project" value="TreeGrafter"/>
</dbReference>
<dbReference type="PANTHER" id="PTHR18867:SF12">
    <property type="entry name" value="DNA REPAIR PROTEIN RAD50"/>
    <property type="match status" value="1"/>
</dbReference>
<feature type="region of interest" description="Disordered" evidence="2">
    <location>
        <begin position="80"/>
        <end position="103"/>
    </location>
</feature>
<dbReference type="Proteomes" id="UP000799118">
    <property type="component" value="Unassembled WGS sequence"/>
</dbReference>
<proteinExistence type="predicted"/>
<keyword evidence="4" id="KW-1185">Reference proteome</keyword>
<evidence type="ECO:0000256" key="2">
    <source>
        <dbReference type="SAM" id="MobiDB-lite"/>
    </source>
</evidence>
<feature type="coiled-coil region" evidence="1">
    <location>
        <begin position="466"/>
        <end position="583"/>
    </location>
</feature>
<gene>
    <name evidence="3" type="ORF">BT96DRAFT_163110</name>
</gene>
<dbReference type="GO" id="GO:0043047">
    <property type="term" value="F:single-stranded telomeric DNA binding"/>
    <property type="evidence" value="ECO:0007669"/>
    <property type="project" value="TreeGrafter"/>
</dbReference>
<dbReference type="GO" id="GO:0006302">
    <property type="term" value="P:double-strand break repair"/>
    <property type="evidence" value="ECO:0007669"/>
    <property type="project" value="TreeGrafter"/>
</dbReference>
<feature type="region of interest" description="Disordered" evidence="2">
    <location>
        <begin position="173"/>
        <end position="197"/>
    </location>
</feature>
<dbReference type="GO" id="GO:0003691">
    <property type="term" value="F:double-stranded telomeric DNA binding"/>
    <property type="evidence" value="ECO:0007669"/>
    <property type="project" value="TreeGrafter"/>
</dbReference>
<evidence type="ECO:0000313" key="3">
    <source>
        <dbReference type="EMBL" id="KAE9395078.1"/>
    </source>
</evidence>
<organism evidence="3 4">
    <name type="scientific">Gymnopus androsaceus JB14</name>
    <dbReference type="NCBI Taxonomy" id="1447944"/>
    <lineage>
        <taxon>Eukaryota</taxon>
        <taxon>Fungi</taxon>
        <taxon>Dikarya</taxon>
        <taxon>Basidiomycota</taxon>
        <taxon>Agaricomycotina</taxon>
        <taxon>Agaricomycetes</taxon>
        <taxon>Agaricomycetidae</taxon>
        <taxon>Agaricales</taxon>
        <taxon>Marasmiineae</taxon>
        <taxon>Omphalotaceae</taxon>
        <taxon>Gymnopus</taxon>
    </lineage>
</organism>
<keyword evidence="1" id="KW-0175">Coiled coil</keyword>
<name>A0A6A4HBP8_9AGAR</name>
<evidence type="ECO:0000256" key="1">
    <source>
        <dbReference type="SAM" id="Coils"/>
    </source>
</evidence>
<feature type="coiled-coil region" evidence="1">
    <location>
        <begin position="240"/>
        <end position="418"/>
    </location>
</feature>
<sequence>MKKRRRSTTRFVDANNKYHQQATRFREIYIKVENLEETQKILKEDLANTRINVPEIKGSEDELRQRVERFDENISAQKQLRRTEEAQLQDSEEELSNSRKSREVLVDEVSGLNTEAKHQQQRLKDREQLIRDIGAKFGIGNFGQEPLDGPTVLEFISRLDDLKRKQNNELEALQMERKSNRRNTMQSPESSRRQQRNTKLIAPLFVRKSRNALVAITKGESDLENKQELPGQRKIILGDIEEKTRRLEKLKSDFKTANYDEKLSENADKKAVAENKRDKLNQEFMMLNREAESRANLNLKRKEMKSKKTDIEETFDAADIKFKKLTGKSAAIDSIAKDIEDVANQKKREQEDVESNASTATGAFQQAEAVLSEKKSVLRLKQRDLRDAERKMKGSYEKNTLEESITDAIDQLKLARDEFESGTGAAKIYERLLKDGKQKKKCTACNRHMDDDELRVFEKYLKEEIKKSSNSKAKEAKDHVEDWEEEVARLQGLRPTQVTLDTLKFKDIPETEEQVAQCETAVEEARDAADRASSKLETIKGELQDVQSLRESGKTIARLQKEVNRLKQEVESLETELASTGSTKSTEDIQGEIDVLSSQIRALDKESNGWMRERDRQKCRSTDY</sequence>
<dbReference type="PANTHER" id="PTHR18867">
    <property type="entry name" value="RAD50"/>
    <property type="match status" value="1"/>
</dbReference>
<dbReference type="EMBL" id="ML769538">
    <property type="protein sequence ID" value="KAE9395078.1"/>
    <property type="molecule type" value="Genomic_DNA"/>
</dbReference>
<dbReference type="GO" id="GO:0030870">
    <property type="term" value="C:Mre11 complex"/>
    <property type="evidence" value="ECO:0007669"/>
    <property type="project" value="TreeGrafter"/>
</dbReference>
<dbReference type="GO" id="GO:0070192">
    <property type="term" value="P:chromosome organization involved in meiotic cell cycle"/>
    <property type="evidence" value="ECO:0007669"/>
    <property type="project" value="TreeGrafter"/>
</dbReference>
<dbReference type="GO" id="GO:0051880">
    <property type="term" value="F:G-quadruplex DNA binding"/>
    <property type="evidence" value="ECO:0007669"/>
    <property type="project" value="TreeGrafter"/>
</dbReference>
<accession>A0A6A4HBP8</accession>